<name>A0A537LQA5_9BACT</name>
<feature type="domain" description="Peptidase M16 N-terminal" evidence="3">
    <location>
        <begin position="506"/>
        <end position="619"/>
    </location>
</feature>
<comment type="caution">
    <text evidence="5">The sequence shown here is derived from an EMBL/GenBank/DDBJ whole genome shotgun (WGS) entry which is preliminary data.</text>
</comment>
<evidence type="ECO:0000313" key="6">
    <source>
        <dbReference type="Proteomes" id="UP000318661"/>
    </source>
</evidence>
<evidence type="ECO:0000256" key="1">
    <source>
        <dbReference type="ARBA" id="ARBA00007261"/>
    </source>
</evidence>
<dbReference type="InterPro" id="IPR011249">
    <property type="entry name" value="Metalloenz_LuxS/M16"/>
</dbReference>
<proteinExistence type="inferred from homology"/>
<comment type="similarity">
    <text evidence="1">Belongs to the peptidase M16 family.</text>
</comment>
<feature type="region of interest" description="Disordered" evidence="2">
    <location>
        <begin position="1"/>
        <end position="25"/>
    </location>
</feature>
<dbReference type="GO" id="GO:0046872">
    <property type="term" value="F:metal ion binding"/>
    <property type="evidence" value="ECO:0007669"/>
    <property type="project" value="InterPro"/>
</dbReference>
<dbReference type="PANTHER" id="PTHR11851:SF49">
    <property type="entry name" value="MITOCHONDRIAL-PROCESSING PEPTIDASE SUBUNIT ALPHA"/>
    <property type="match status" value="1"/>
</dbReference>
<gene>
    <name evidence="5" type="ORF">E6G99_01560</name>
</gene>
<evidence type="ECO:0000313" key="5">
    <source>
        <dbReference type="EMBL" id="TMJ10122.1"/>
    </source>
</evidence>
<reference evidence="5 6" key="1">
    <citation type="journal article" date="2019" name="Nat. Microbiol.">
        <title>Mediterranean grassland soil C-N compound turnover is dependent on rainfall and depth, and is mediated by genomically divergent microorganisms.</title>
        <authorList>
            <person name="Diamond S."/>
            <person name="Andeer P.F."/>
            <person name="Li Z."/>
            <person name="Crits-Christoph A."/>
            <person name="Burstein D."/>
            <person name="Anantharaman K."/>
            <person name="Lane K.R."/>
            <person name="Thomas B.C."/>
            <person name="Pan C."/>
            <person name="Northen T.R."/>
            <person name="Banfield J.F."/>
        </authorList>
    </citation>
    <scope>NUCLEOTIDE SEQUENCE [LARGE SCALE GENOMIC DNA]</scope>
    <source>
        <strain evidence="5">NP_2</strain>
    </source>
</reference>
<dbReference type="AlphaFoldDB" id="A0A537LQA5"/>
<accession>A0A537LQA5</accession>
<dbReference type="Pfam" id="PF00675">
    <property type="entry name" value="Peptidase_M16"/>
    <property type="match status" value="2"/>
</dbReference>
<feature type="domain" description="Peptidase M16 C-terminal" evidence="4">
    <location>
        <begin position="204"/>
        <end position="392"/>
    </location>
</feature>
<dbReference type="Proteomes" id="UP000318661">
    <property type="component" value="Unassembled WGS sequence"/>
</dbReference>
<dbReference type="EMBL" id="VBAJ01000022">
    <property type="protein sequence ID" value="TMJ10122.1"/>
    <property type="molecule type" value="Genomic_DNA"/>
</dbReference>
<evidence type="ECO:0000259" key="4">
    <source>
        <dbReference type="Pfam" id="PF05193"/>
    </source>
</evidence>
<evidence type="ECO:0000259" key="3">
    <source>
        <dbReference type="Pfam" id="PF00675"/>
    </source>
</evidence>
<dbReference type="InterPro" id="IPR050361">
    <property type="entry name" value="MPP/UQCRC_Complex"/>
</dbReference>
<feature type="domain" description="Peptidase M16 N-terminal" evidence="3">
    <location>
        <begin position="52"/>
        <end position="195"/>
    </location>
</feature>
<feature type="compositionally biased region" description="Polar residues" evidence="2">
    <location>
        <begin position="1"/>
        <end position="10"/>
    </location>
</feature>
<feature type="domain" description="Peptidase M16 C-terminal" evidence="4">
    <location>
        <begin position="659"/>
        <end position="836"/>
    </location>
</feature>
<evidence type="ECO:0000256" key="2">
    <source>
        <dbReference type="SAM" id="MobiDB-lite"/>
    </source>
</evidence>
<organism evidence="5 6">
    <name type="scientific">Candidatus Segetimicrobium genomatis</name>
    <dbReference type="NCBI Taxonomy" id="2569760"/>
    <lineage>
        <taxon>Bacteria</taxon>
        <taxon>Bacillati</taxon>
        <taxon>Candidatus Sysuimicrobiota</taxon>
        <taxon>Candidatus Sysuimicrobiia</taxon>
        <taxon>Candidatus Sysuimicrobiales</taxon>
        <taxon>Candidatus Segetimicrobiaceae</taxon>
        <taxon>Candidatus Segetimicrobium</taxon>
    </lineage>
</organism>
<dbReference type="PANTHER" id="PTHR11851">
    <property type="entry name" value="METALLOPROTEASE"/>
    <property type="match status" value="1"/>
</dbReference>
<dbReference type="Gene3D" id="3.30.830.10">
    <property type="entry name" value="Metalloenzyme, LuxS/M16 peptidase-like"/>
    <property type="match status" value="4"/>
</dbReference>
<dbReference type="InterPro" id="IPR011765">
    <property type="entry name" value="Pept_M16_N"/>
</dbReference>
<dbReference type="InterPro" id="IPR007863">
    <property type="entry name" value="Peptidase_M16_C"/>
</dbReference>
<protein>
    <submittedName>
        <fullName evidence="5">Insulinase family protein</fullName>
    </submittedName>
</protein>
<dbReference type="SUPFAM" id="SSF63411">
    <property type="entry name" value="LuxS/MPP-like metallohydrolase"/>
    <property type="match status" value="4"/>
</dbReference>
<dbReference type="Pfam" id="PF05193">
    <property type="entry name" value="Peptidase_M16_C"/>
    <property type="match status" value="2"/>
</dbReference>
<sequence length="908" mass="99401">MDTRISSWCSASGPCPDGNSPVGSEVINSEWGSRTSMSTMRAETLDNGLLILLAEQRTVPVATFWVWYRVGSRNEMPGLTGISHWVEHMLFKGTPTHPKGMLTRHIDRLGGRWNAFTWKDYTAYHEVLPADHLGVAITLEADRMINTVMEPAEVESERTVIISEREGSENYPAYLLREEVDAAAHKVHPYRIPVIGWKDDLRAITRDDLSHHYQTYYHPNNAVAVAVGPFDAHAVMEAIKQAFAGIPPGSSPPRVRVREPQQEGERRVVLRRPGGATAYLQIAFHVPSASHQDLAALLVADGLLSGFKSFVPFDQGGGGRSSRLYRALVDSGLASDAGTALTPGADPTLFRVTVTARAGVDPAAVERRTLEEVERLAREAAGPLELEKVKKQAKAQDVFSRDGVFRTAMGLGAFTIVDGPEAFASLLTRIDRVTLDDVLRVADTYFTEKNRTVGWYLPEGGATTAGARAAVRPEVFFWSPLRAQLQVPPITPRTVARTELRNGMVVLVKETPGTGLVAVHGYIKAGAMYDGTRSGLARYVAAMLQRGTRRDSSQELAEHLDGLGASLVIRADMEVAGIGLRALAEDAAEALHLLGDVLIHPTFPSDEIEKARGELLTSVRIGMQETRLMAERAFRRLLFPESHPHRQVPDGDEAAIASLARQDLETFHRDRYRPEATLLAVVGDIRPADVLATVDELFTPWPQRGGWALPPVPPVPRPAGRLRGEHRMQGKTQSDIVLGVPGVARADPAYYEMMMANLILGQLGMMGRLGDRVRERQGMAYYAFSDLRAGLLAGPWVVRAGVNPANEEAAVEGILGEIRRFQDDGPEDAELADARDFLIGSQAVRLETNPGIAQMLADIELFGLGLDYLERYPQLIRGIAREAVITAARRFPRDSYCLAIAGPEPGGR</sequence>